<organism evidence="2 3">
    <name type="scientific">Biomphalaria glabrata</name>
    <name type="common">Bloodfluke planorb</name>
    <name type="synonym">Freshwater snail</name>
    <dbReference type="NCBI Taxonomy" id="6526"/>
    <lineage>
        <taxon>Eukaryota</taxon>
        <taxon>Metazoa</taxon>
        <taxon>Spiralia</taxon>
        <taxon>Lophotrochozoa</taxon>
        <taxon>Mollusca</taxon>
        <taxon>Gastropoda</taxon>
        <taxon>Heterobranchia</taxon>
        <taxon>Euthyneura</taxon>
        <taxon>Panpulmonata</taxon>
        <taxon>Hygrophila</taxon>
        <taxon>Lymnaeoidea</taxon>
        <taxon>Planorbidae</taxon>
        <taxon>Biomphalaria</taxon>
    </lineage>
</organism>
<name>A0A9W2YQN7_BIOGL</name>
<accession>A0A9W2YQN7</accession>
<dbReference type="GeneID" id="106066399"/>
<feature type="region of interest" description="Disordered" evidence="1">
    <location>
        <begin position="1"/>
        <end position="40"/>
    </location>
</feature>
<proteinExistence type="predicted"/>
<reference evidence="3" key="1">
    <citation type="submission" date="2025-08" db="UniProtKB">
        <authorList>
            <consortium name="RefSeq"/>
        </authorList>
    </citation>
    <scope>IDENTIFICATION</scope>
</reference>
<keyword evidence="2" id="KW-1185">Reference proteome</keyword>
<gene>
    <name evidence="3" type="primary">LOC106066399</name>
</gene>
<evidence type="ECO:0000256" key="1">
    <source>
        <dbReference type="SAM" id="MobiDB-lite"/>
    </source>
</evidence>
<protein>
    <submittedName>
        <fullName evidence="3">Uncharacterized protein LOC106066399 isoform X2</fullName>
    </submittedName>
</protein>
<evidence type="ECO:0000313" key="2">
    <source>
        <dbReference type="Proteomes" id="UP001165740"/>
    </source>
</evidence>
<sequence>MKPVASESKLPQRAASPESSGYFSENEASNENSSIQKISYVKRQSQKANTISSFPDKSFHLPDLSLPPPSLNESSKFPATNIFPLNALYSQWFNFLYTSQARQYVVINMGSTSPAQSNVIKCHMTLPRNKNLENASPSDSEIDSLKMSPCLRSPGAPCADDLGNYAMHVNHSAVLSRVREVQVLTHCTGTTSTLRKTNTRRGKRAKEQERQILNLI</sequence>
<dbReference type="RefSeq" id="XP_055865088.1">
    <property type="nucleotide sequence ID" value="XM_056009113.1"/>
</dbReference>
<evidence type="ECO:0000313" key="3">
    <source>
        <dbReference type="RefSeq" id="XP_055865088.1"/>
    </source>
</evidence>
<dbReference type="Proteomes" id="UP001165740">
    <property type="component" value="Chromosome 13"/>
</dbReference>
<dbReference type="AlphaFoldDB" id="A0A9W2YQN7"/>
<feature type="compositionally biased region" description="Low complexity" evidence="1">
    <location>
        <begin position="24"/>
        <end position="34"/>
    </location>
</feature>